<dbReference type="GO" id="GO:0019843">
    <property type="term" value="F:rRNA binding"/>
    <property type="evidence" value="ECO:0007669"/>
    <property type="project" value="UniProtKB-UniRule"/>
</dbReference>
<dbReference type="Pfam" id="PF00281">
    <property type="entry name" value="Ribosomal_L5"/>
    <property type="match status" value="1"/>
</dbReference>
<dbReference type="GO" id="GO:0005840">
    <property type="term" value="C:ribosome"/>
    <property type="evidence" value="ECO:0007669"/>
    <property type="project" value="UniProtKB-KW"/>
</dbReference>
<keyword evidence="3 5" id="KW-0687">Ribonucleoprotein</keyword>
<evidence type="ECO:0000256" key="4">
    <source>
        <dbReference type="ARBA" id="ARBA00035245"/>
    </source>
</evidence>
<dbReference type="AlphaFoldDB" id="A0A3A4R0A6"/>
<dbReference type="InterPro" id="IPR031310">
    <property type="entry name" value="Ribosomal_uL5_N"/>
</dbReference>
<organism evidence="9 10">
    <name type="scientific">Candidatus Auribacter fodinae</name>
    <dbReference type="NCBI Taxonomy" id="2093366"/>
    <lineage>
        <taxon>Bacteria</taxon>
        <taxon>Pseudomonadati</taxon>
        <taxon>Candidatus Auribacterota</taxon>
        <taxon>Candidatus Auribacteria</taxon>
        <taxon>Candidatus Auribacterales</taxon>
        <taxon>Candidatus Auribacteraceae</taxon>
        <taxon>Candidatus Auribacter</taxon>
    </lineage>
</organism>
<dbReference type="InterPro" id="IPR031309">
    <property type="entry name" value="Ribosomal_uL5_C"/>
</dbReference>
<dbReference type="PIRSF" id="PIRSF002161">
    <property type="entry name" value="Ribosomal_L5"/>
    <property type="match status" value="1"/>
</dbReference>
<evidence type="ECO:0000256" key="6">
    <source>
        <dbReference type="RuleBase" id="RU003930"/>
    </source>
</evidence>
<comment type="subunit">
    <text evidence="5">Part of the 50S ribosomal subunit; part of the 5S rRNA/L5/L18/L25 subcomplex. Contacts the 5S rRNA and the P site tRNA. Forms a bridge to the 30S subunit in the 70S ribosome.</text>
</comment>
<keyword evidence="5" id="KW-0699">rRNA-binding</keyword>
<dbReference type="Pfam" id="PF00673">
    <property type="entry name" value="Ribosomal_L5_C"/>
    <property type="match status" value="1"/>
</dbReference>
<dbReference type="GO" id="GO:0000049">
    <property type="term" value="F:tRNA binding"/>
    <property type="evidence" value="ECO:0007669"/>
    <property type="project" value="UniProtKB-UniRule"/>
</dbReference>
<dbReference type="GO" id="GO:0003735">
    <property type="term" value="F:structural constituent of ribosome"/>
    <property type="evidence" value="ECO:0007669"/>
    <property type="project" value="InterPro"/>
</dbReference>
<name>A0A3A4R0A6_9BACT</name>
<comment type="similarity">
    <text evidence="1 5 6">Belongs to the universal ribosomal protein uL5 family.</text>
</comment>
<dbReference type="FunFam" id="3.30.1440.10:FF:000001">
    <property type="entry name" value="50S ribosomal protein L5"/>
    <property type="match status" value="1"/>
</dbReference>
<comment type="function">
    <text evidence="5">This is 1 of the proteins that bind and probably mediate the attachment of the 5S RNA into the large ribosomal subunit, where it forms part of the central protuberance. In the 70S ribosome it contacts protein S13 of the 30S subunit (bridge B1b), connecting the 2 subunits; this bridge is implicated in subunit movement. Contacts the P site tRNA; the 5S rRNA and some of its associated proteins might help stabilize positioning of ribosome-bound tRNAs.</text>
</comment>
<evidence type="ECO:0000256" key="5">
    <source>
        <dbReference type="HAMAP-Rule" id="MF_01333"/>
    </source>
</evidence>
<feature type="domain" description="Large ribosomal subunit protein uL5 N-terminal" evidence="7">
    <location>
        <begin position="24"/>
        <end position="80"/>
    </location>
</feature>
<sequence>MARLLDLYRNTVIKEMIKKFGYKNQLQVPKLAKIVLNMGVGEGTRDEKLITDAVDDLSKIVGQRPVTTKAKHSIAGFKLREGMPVGCKVTLRGAKMYEFVDRLIHVAIPRIRDFRGIPGDSFDGFGNYNMGLDDQTVFPEINIDKVQRTQGMNITFVTTSKTDEEAFEMLKLLGLPFSKN</sequence>
<dbReference type="EMBL" id="QZJZ01000067">
    <property type="protein sequence ID" value="RJP58389.1"/>
    <property type="molecule type" value="Genomic_DNA"/>
</dbReference>
<keyword evidence="5" id="KW-0820">tRNA-binding</keyword>
<feature type="domain" description="Large ribosomal subunit protein uL5 C-terminal" evidence="8">
    <location>
        <begin position="84"/>
        <end position="177"/>
    </location>
</feature>
<reference evidence="9 10" key="1">
    <citation type="journal article" date="2017" name="ISME J.">
        <title>Energy and carbon metabolisms in a deep terrestrial subsurface fluid microbial community.</title>
        <authorList>
            <person name="Momper L."/>
            <person name="Jungbluth S.P."/>
            <person name="Lee M.D."/>
            <person name="Amend J.P."/>
        </authorList>
    </citation>
    <scope>NUCLEOTIDE SEQUENCE [LARGE SCALE GENOMIC DNA]</scope>
    <source>
        <strain evidence="9">SURF_26</strain>
    </source>
</reference>
<dbReference type="InterPro" id="IPR002132">
    <property type="entry name" value="Ribosomal_uL5"/>
</dbReference>
<dbReference type="SUPFAM" id="SSF55282">
    <property type="entry name" value="RL5-like"/>
    <property type="match status" value="1"/>
</dbReference>
<gene>
    <name evidence="5" type="primary">rplE</name>
    <name evidence="9" type="ORF">C4541_08005</name>
</gene>
<keyword evidence="2 5" id="KW-0689">Ribosomal protein</keyword>
<dbReference type="GO" id="GO:0006412">
    <property type="term" value="P:translation"/>
    <property type="evidence" value="ECO:0007669"/>
    <property type="project" value="UniProtKB-UniRule"/>
</dbReference>
<evidence type="ECO:0000313" key="10">
    <source>
        <dbReference type="Proteomes" id="UP000266426"/>
    </source>
</evidence>
<proteinExistence type="inferred from homology"/>
<evidence type="ECO:0000256" key="3">
    <source>
        <dbReference type="ARBA" id="ARBA00023274"/>
    </source>
</evidence>
<dbReference type="Proteomes" id="UP000266426">
    <property type="component" value="Unassembled WGS sequence"/>
</dbReference>
<dbReference type="HAMAP" id="MF_01333_B">
    <property type="entry name" value="Ribosomal_uL5_B"/>
    <property type="match status" value="1"/>
</dbReference>
<dbReference type="PROSITE" id="PS00358">
    <property type="entry name" value="RIBOSOMAL_L5"/>
    <property type="match status" value="1"/>
</dbReference>
<dbReference type="PANTHER" id="PTHR11994">
    <property type="entry name" value="60S RIBOSOMAL PROTEIN L11-RELATED"/>
    <property type="match status" value="1"/>
</dbReference>
<dbReference type="InterPro" id="IPR022803">
    <property type="entry name" value="Ribosomal_uL5_dom_sf"/>
</dbReference>
<dbReference type="GO" id="GO:1990904">
    <property type="term" value="C:ribonucleoprotein complex"/>
    <property type="evidence" value="ECO:0007669"/>
    <property type="project" value="UniProtKB-KW"/>
</dbReference>
<evidence type="ECO:0000313" key="9">
    <source>
        <dbReference type="EMBL" id="RJP58389.1"/>
    </source>
</evidence>
<evidence type="ECO:0000256" key="2">
    <source>
        <dbReference type="ARBA" id="ARBA00022980"/>
    </source>
</evidence>
<comment type="caution">
    <text evidence="9">The sequence shown here is derived from an EMBL/GenBank/DDBJ whole genome shotgun (WGS) entry which is preliminary data.</text>
</comment>
<dbReference type="InterPro" id="IPR020929">
    <property type="entry name" value="Ribosomal_uL5_CS"/>
</dbReference>
<evidence type="ECO:0000259" key="8">
    <source>
        <dbReference type="Pfam" id="PF00673"/>
    </source>
</evidence>
<evidence type="ECO:0000259" key="7">
    <source>
        <dbReference type="Pfam" id="PF00281"/>
    </source>
</evidence>
<accession>A0A3A4R0A6</accession>
<keyword evidence="5" id="KW-0694">RNA-binding</keyword>
<dbReference type="NCBIfam" id="NF000585">
    <property type="entry name" value="PRK00010.1"/>
    <property type="match status" value="1"/>
</dbReference>
<evidence type="ECO:0000256" key="1">
    <source>
        <dbReference type="ARBA" id="ARBA00008553"/>
    </source>
</evidence>
<protein>
    <recommendedName>
        <fullName evidence="4 5">Large ribosomal subunit protein uL5</fullName>
    </recommendedName>
</protein>
<dbReference type="InterPro" id="IPR020930">
    <property type="entry name" value="Ribosomal_uL5_bac-type"/>
</dbReference>
<dbReference type="Gene3D" id="3.30.1440.10">
    <property type="match status" value="1"/>
</dbReference>